<evidence type="ECO:0000256" key="1">
    <source>
        <dbReference type="ARBA" id="ARBA00010641"/>
    </source>
</evidence>
<feature type="domain" description="RNA polymerase sigma factor 70 region 4 type 2" evidence="8">
    <location>
        <begin position="109"/>
        <end position="158"/>
    </location>
</feature>
<gene>
    <name evidence="10" type="ORF">J4H91_15140</name>
</gene>
<reference evidence="10" key="1">
    <citation type="submission" date="2021-03" db="EMBL/GenBank/DDBJ databases">
        <title>Leucobacter chromiisoli sp. nov., isolated from chromium-containing soil of chemical plant.</title>
        <authorList>
            <person name="Xu Z."/>
        </authorList>
    </citation>
    <scope>NUCLEOTIDE SEQUENCE</scope>
    <source>
        <strain evidence="10">A2</strain>
    </source>
</reference>
<evidence type="ECO:0000256" key="2">
    <source>
        <dbReference type="ARBA" id="ARBA00023015"/>
    </source>
</evidence>
<dbReference type="InterPro" id="IPR007627">
    <property type="entry name" value="RNA_pol_sigma70_r2"/>
</dbReference>
<dbReference type="Pfam" id="PF13490">
    <property type="entry name" value="zf-HC2"/>
    <property type="match status" value="1"/>
</dbReference>
<evidence type="ECO:0000256" key="5">
    <source>
        <dbReference type="ARBA" id="ARBA00023163"/>
    </source>
</evidence>
<evidence type="ECO:0000259" key="8">
    <source>
        <dbReference type="Pfam" id="PF08281"/>
    </source>
</evidence>
<dbReference type="SUPFAM" id="SSF88659">
    <property type="entry name" value="Sigma3 and sigma4 domains of RNA polymerase sigma factors"/>
    <property type="match status" value="1"/>
</dbReference>
<dbReference type="Pfam" id="PF04542">
    <property type="entry name" value="Sigma70_r2"/>
    <property type="match status" value="1"/>
</dbReference>
<evidence type="ECO:0000256" key="6">
    <source>
        <dbReference type="SAM" id="MobiDB-lite"/>
    </source>
</evidence>
<dbReference type="Gene3D" id="1.10.10.1320">
    <property type="entry name" value="Anti-sigma factor, zinc-finger domain"/>
    <property type="match status" value="1"/>
</dbReference>
<comment type="caution">
    <text evidence="10">The sequence shown here is derived from an EMBL/GenBank/DDBJ whole genome shotgun (WGS) entry which is preliminary data.</text>
</comment>
<evidence type="ECO:0000259" key="9">
    <source>
        <dbReference type="Pfam" id="PF13490"/>
    </source>
</evidence>
<dbReference type="InterPro" id="IPR013325">
    <property type="entry name" value="RNA_pol_sigma_r2"/>
</dbReference>
<dbReference type="GO" id="GO:0016987">
    <property type="term" value="F:sigma factor activity"/>
    <property type="evidence" value="ECO:0007669"/>
    <property type="project" value="UniProtKB-KW"/>
</dbReference>
<feature type="domain" description="RNA polymerase sigma-70 region 2" evidence="7">
    <location>
        <begin position="34"/>
        <end position="82"/>
    </location>
</feature>
<feature type="region of interest" description="Disordered" evidence="6">
    <location>
        <begin position="311"/>
        <end position="397"/>
    </location>
</feature>
<keyword evidence="11" id="KW-1185">Reference proteome</keyword>
<dbReference type="RefSeq" id="WP_208047081.1">
    <property type="nucleotide sequence ID" value="NZ_JAGDYL010000048.1"/>
</dbReference>
<evidence type="ECO:0000259" key="7">
    <source>
        <dbReference type="Pfam" id="PF04542"/>
    </source>
</evidence>
<name>A0A939RXX3_9MICO</name>
<dbReference type="GO" id="GO:0003677">
    <property type="term" value="F:DNA binding"/>
    <property type="evidence" value="ECO:0007669"/>
    <property type="project" value="UniProtKB-KW"/>
</dbReference>
<evidence type="ECO:0000256" key="4">
    <source>
        <dbReference type="ARBA" id="ARBA00023125"/>
    </source>
</evidence>
<feature type="compositionally biased region" description="Basic and acidic residues" evidence="6">
    <location>
        <begin position="331"/>
        <end position="341"/>
    </location>
</feature>
<dbReference type="AlphaFoldDB" id="A0A939RXX3"/>
<dbReference type="SUPFAM" id="SSF88946">
    <property type="entry name" value="Sigma2 domain of RNA polymerase sigma factors"/>
    <property type="match status" value="1"/>
</dbReference>
<sequence length="571" mass="58832">MLSRARNGDREAYAELWARHRGAALTTARPLAFSDAEDVVSEAFAAIWDQLQRGGGPKGHFRAYVLTAVRNIAARWYRDRQRAVMGIEAESDTVPGGEAYFEASDERRLMAAALAALPERWRTVLWLLEVEDVPRGRVADHLGLSPNAVSVLVRRAKEGLRLAWMRQLLPPDNGVAHPATVELLPRYVRGTLVEDRRAEVESHLALCAECGEFVRTLREARGRFDAALSSGVVAAALLGAGAWQAGGTSHTTAAAPDVGSLALLQRAGAPAHGFVSRGAEVLGGLKSGLGAVLLGSAVLIVGAVGTSLFNMPGGEPGPGRDEPVATATRLESSRSQDEAREPTSAVSQEQDEEPSDDAPPSDGGADGTPDEGQDGGGNSDADGGGDSGGGEGGPSAAELTVLTSDQRGGAFAPRLVGTSQPASSVSVVVSGLVFAVPVAEDGGWSVDLATLGLGAGSHRAQLTQMIDGVAGQGSPVSFELGVPGMTSSPVTPGAPDTRVPVALNGIAGLQVCVELGPGVYQRFGLDAGGAATGHLPYSPWEQRDVRLRYCDGDRFGAVGVATVGTAASSPP</sequence>
<dbReference type="InterPro" id="IPR041916">
    <property type="entry name" value="Anti_sigma_zinc_sf"/>
</dbReference>
<dbReference type="InterPro" id="IPR039425">
    <property type="entry name" value="RNA_pol_sigma-70-like"/>
</dbReference>
<keyword evidence="2" id="KW-0805">Transcription regulation</keyword>
<dbReference type="NCBIfam" id="TIGR02937">
    <property type="entry name" value="sigma70-ECF"/>
    <property type="match status" value="1"/>
</dbReference>
<organism evidence="10 11">
    <name type="scientific">Leucobacter ruminantium</name>
    <dbReference type="NCBI Taxonomy" id="1289170"/>
    <lineage>
        <taxon>Bacteria</taxon>
        <taxon>Bacillati</taxon>
        <taxon>Actinomycetota</taxon>
        <taxon>Actinomycetes</taxon>
        <taxon>Micrococcales</taxon>
        <taxon>Microbacteriaceae</taxon>
        <taxon>Leucobacter</taxon>
    </lineage>
</organism>
<dbReference type="PANTHER" id="PTHR43133:SF8">
    <property type="entry name" value="RNA POLYMERASE SIGMA FACTOR HI_1459-RELATED"/>
    <property type="match status" value="1"/>
</dbReference>
<accession>A0A939RXX3</accession>
<dbReference type="InterPro" id="IPR013324">
    <property type="entry name" value="RNA_pol_sigma_r3/r4-like"/>
</dbReference>
<dbReference type="PANTHER" id="PTHR43133">
    <property type="entry name" value="RNA POLYMERASE ECF-TYPE SIGMA FACTO"/>
    <property type="match status" value="1"/>
</dbReference>
<comment type="similarity">
    <text evidence="1">Belongs to the sigma-70 factor family. ECF subfamily.</text>
</comment>
<dbReference type="InterPro" id="IPR027383">
    <property type="entry name" value="Znf_put"/>
</dbReference>
<dbReference type="InterPro" id="IPR014284">
    <property type="entry name" value="RNA_pol_sigma-70_dom"/>
</dbReference>
<keyword evidence="3" id="KW-0731">Sigma factor</keyword>
<feature type="domain" description="Putative zinc-finger" evidence="9">
    <location>
        <begin position="180"/>
        <end position="210"/>
    </location>
</feature>
<dbReference type="Proteomes" id="UP000664398">
    <property type="component" value="Unassembled WGS sequence"/>
</dbReference>
<dbReference type="EMBL" id="JAGDYL010000048">
    <property type="protein sequence ID" value="MBO1806632.1"/>
    <property type="molecule type" value="Genomic_DNA"/>
</dbReference>
<protein>
    <submittedName>
        <fullName evidence="10">Sigma-70 family RNA polymerase sigma factor</fullName>
    </submittedName>
</protein>
<evidence type="ECO:0000313" key="10">
    <source>
        <dbReference type="EMBL" id="MBO1806632.1"/>
    </source>
</evidence>
<proteinExistence type="inferred from homology"/>
<dbReference type="Gene3D" id="1.10.10.10">
    <property type="entry name" value="Winged helix-like DNA-binding domain superfamily/Winged helix DNA-binding domain"/>
    <property type="match status" value="1"/>
</dbReference>
<evidence type="ECO:0000256" key="3">
    <source>
        <dbReference type="ARBA" id="ARBA00023082"/>
    </source>
</evidence>
<dbReference type="Pfam" id="PF08281">
    <property type="entry name" value="Sigma70_r4_2"/>
    <property type="match status" value="1"/>
</dbReference>
<feature type="compositionally biased region" description="Gly residues" evidence="6">
    <location>
        <begin position="374"/>
        <end position="393"/>
    </location>
</feature>
<dbReference type="GO" id="GO:0006352">
    <property type="term" value="P:DNA-templated transcription initiation"/>
    <property type="evidence" value="ECO:0007669"/>
    <property type="project" value="InterPro"/>
</dbReference>
<dbReference type="InterPro" id="IPR036388">
    <property type="entry name" value="WH-like_DNA-bd_sf"/>
</dbReference>
<keyword evidence="4" id="KW-0238">DNA-binding</keyword>
<dbReference type="InterPro" id="IPR013249">
    <property type="entry name" value="RNA_pol_sigma70_r4_t2"/>
</dbReference>
<dbReference type="Gene3D" id="1.10.1740.10">
    <property type="match status" value="1"/>
</dbReference>
<keyword evidence="5" id="KW-0804">Transcription</keyword>
<evidence type="ECO:0000313" key="11">
    <source>
        <dbReference type="Proteomes" id="UP000664398"/>
    </source>
</evidence>